<keyword evidence="2" id="KW-0808">Transferase</keyword>
<dbReference type="AlphaFoldDB" id="A0A9N8EEU1"/>
<dbReference type="OrthoDB" id="5673at2759"/>
<dbReference type="PANTHER" id="PTHR31303:SF1">
    <property type="entry name" value="CTP-DEPENDENT DIACYLGLYCEROL KINASE 1"/>
    <property type="match status" value="1"/>
</dbReference>
<dbReference type="Proteomes" id="UP001153069">
    <property type="component" value="Unassembled WGS sequence"/>
</dbReference>
<comment type="caution">
    <text evidence="2">The sequence shown here is derived from an EMBL/GenBank/DDBJ whole genome shotgun (WGS) entry which is preliminary data.</text>
</comment>
<keyword evidence="3" id="KW-1185">Reference proteome</keyword>
<gene>
    <name evidence="2" type="ORF">SEMRO_1080_G239000.1</name>
</gene>
<proteinExistence type="predicted"/>
<dbReference type="GO" id="GO:0004143">
    <property type="term" value="F:ATP-dependent diacylglycerol kinase activity"/>
    <property type="evidence" value="ECO:0007669"/>
    <property type="project" value="InterPro"/>
</dbReference>
<evidence type="ECO:0000313" key="2">
    <source>
        <dbReference type="EMBL" id="CAB9520177.1"/>
    </source>
</evidence>
<organism evidence="2 3">
    <name type="scientific">Seminavis robusta</name>
    <dbReference type="NCBI Taxonomy" id="568900"/>
    <lineage>
        <taxon>Eukaryota</taxon>
        <taxon>Sar</taxon>
        <taxon>Stramenopiles</taxon>
        <taxon>Ochrophyta</taxon>
        <taxon>Bacillariophyta</taxon>
        <taxon>Bacillariophyceae</taxon>
        <taxon>Bacillariophycidae</taxon>
        <taxon>Naviculales</taxon>
        <taxon>Naviculaceae</taxon>
        <taxon>Seminavis</taxon>
    </lineage>
</organism>
<dbReference type="EMBL" id="CAICTM010001078">
    <property type="protein sequence ID" value="CAB9520177.1"/>
    <property type="molecule type" value="Genomic_DNA"/>
</dbReference>
<dbReference type="InterPro" id="IPR037997">
    <property type="entry name" value="Dgk1-like"/>
</dbReference>
<dbReference type="GO" id="GO:0006654">
    <property type="term" value="P:phosphatidic acid biosynthetic process"/>
    <property type="evidence" value="ECO:0007669"/>
    <property type="project" value="TreeGrafter"/>
</dbReference>
<sequence>MLDNDALIRLSVLTALIVAFQVLVSHVSLEREAKRRWQHALTGHVIVQASYIIPMSYGNAGLMIGAVGMAYVRLYHPYKFMEAFGPLLRPEELEAGKLPGAFHFLIGSSLTATLFNLPIARYAVECLAIADPMAAFVGKSVPSPQLNKSASVAGSFACFITSLVVGYLMLEDASLLQLSMGALGCTLAEAMPFGNDNLTIPLMTAVAVACFSNSY</sequence>
<keyword evidence="1" id="KW-1133">Transmembrane helix</keyword>
<protein>
    <submittedName>
        <fullName evidence="2">Cytidylyltransferase family</fullName>
    </submittedName>
</protein>
<reference evidence="2" key="1">
    <citation type="submission" date="2020-06" db="EMBL/GenBank/DDBJ databases">
        <authorList>
            <consortium name="Plant Systems Biology data submission"/>
        </authorList>
    </citation>
    <scope>NUCLEOTIDE SEQUENCE</scope>
    <source>
        <strain evidence="2">D6</strain>
    </source>
</reference>
<name>A0A9N8EEU1_9STRA</name>
<dbReference type="GO" id="GO:0005789">
    <property type="term" value="C:endoplasmic reticulum membrane"/>
    <property type="evidence" value="ECO:0007669"/>
    <property type="project" value="TreeGrafter"/>
</dbReference>
<dbReference type="GO" id="GO:0016779">
    <property type="term" value="F:nucleotidyltransferase activity"/>
    <property type="evidence" value="ECO:0007669"/>
    <property type="project" value="UniProtKB-KW"/>
</dbReference>
<accession>A0A9N8EEU1</accession>
<evidence type="ECO:0000256" key="1">
    <source>
        <dbReference type="SAM" id="Phobius"/>
    </source>
</evidence>
<keyword evidence="2" id="KW-0548">Nucleotidyltransferase</keyword>
<keyword evidence="1" id="KW-0812">Transmembrane</keyword>
<keyword evidence="1" id="KW-0472">Membrane</keyword>
<feature type="transmembrane region" description="Helical" evidence="1">
    <location>
        <begin position="6"/>
        <end position="29"/>
    </location>
</feature>
<feature type="transmembrane region" description="Helical" evidence="1">
    <location>
        <begin position="50"/>
        <end position="72"/>
    </location>
</feature>
<evidence type="ECO:0000313" key="3">
    <source>
        <dbReference type="Proteomes" id="UP001153069"/>
    </source>
</evidence>
<dbReference type="PANTHER" id="PTHR31303">
    <property type="entry name" value="CTP-DEPENDENT DIACYLGLYCEROL KINASE 1"/>
    <property type="match status" value="1"/>
</dbReference>